<reference evidence="4 5" key="1">
    <citation type="submission" date="2017-09" db="EMBL/GenBank/DDBJ databases">
        <title>Depth-based differentiation of microbial function through sediment-hosted aquifers and enrichment of novel symbionts in the deep terrestrial subsurface.</title>
        <authorList>
            <person name="Probst A.J."/>
            <person name="Ladd B."/>
            <person name="Jarett J.K."/>
            <person name="Geller-Mcgrath D.E."/>
            <person name="Sieber C.M."/>
            <person name="Emerson J.B."/>
            <person name="Anantharaman K."/>
            <person name="Thomas B.C."/>
            <person name="Malmstrom R."/>
            <person name="Stieglmeier M."/>
            <person name="Klingl A."/>
            <person name="Woyke T."/>
            <person name="Ryan C.M."/>
            <person name="Banfield J.F."/>
        </authorList>
    </citation>
    <scope>NUCLEOTIDE SEQUENCE [LARGE SCALE GENOMIC DNA]</scope>
    <source>
        <strain evidence="4">CG_4_10_14_0_8_um_filter_42_10</strain>
    </source>
</reference>
<feature type="non-terminal residue" evidence="4">
    <location>
        <position position="1"/>
    </location>
</feature>
<evidence type="ECO:0000256" key="1">
    <source>
        <dbReference type="ARBA" id="ARBA00022723"/>
    </source>
</evidence>
<keyword evidence="1" id="KW-0479">Metal-binding</keyword>
<dbReference type="AlphaFoldDB" id="A0A2M7RGF3"/>
<gene>
    <name evidence="4" type="ORF">COY66_06215</name>
</gene>
<dbReference type="PANTHER" id="PTHR43432:SF4">
    <property type="entry name" value="RADICAL SAM CORE DOMAIN-CONTAINING PROTEIN"/>
    <property type="match status" value="1"/>
</dbReference>
<protein>
    <recommendedName>
        <fullName evidence="6">Radical SAM protein</fullName>
    </recommendedName>
</protein>
<keyword evidence="2" id="KW-0408">Iron</keyword>
<dbReference type="EMBL" id="PFMD01000072">
    <property type="protein sequence ID" value="PIY95652.1"/>
    <property type="molecule type" value="Genomic_DNA"/>
</dbReference>
<evidence type="ECO:0008006" key="6">
    <source>
        <dbReference type="Google" id="ProtNLM"/>
    </source>
</evidence>
<accession>A0A2M7RGF3</accession>
<evidence type="ECO:0000256" key="2">
    <source>
        <dbReference type="ARBA" id="ARBA00023004"/>
    </source>
</evidence>
<keyword evidence="3" id="KW-0411">Iron-sulfur</keyword>
<comment type="caution">
    <text evidence="4">The sequence shown here is derived from an EMBL/GenBank/DDBJ whole genome shotgun (WGS) entry which is preliminary data.</text>
</comment>
<dbReference type="InterPro" id="IPR040086">
    <property type="entry name" value="MJ0683-like"/>
</dbReference>
<dbReference type="GO" id="GO:0046872">
    <property type="term" value="F:metal ion binding"/>
    <property type="evidence" value="ECO:0007669"/>
    <property type="project" value="UniProtKB-KW"/>
</dbReference>
<dbReference type="Gene3D" id="3.80.30.30">
    <property type="match status" value="1"/>
</dbReference>
<dbReference type="Proteomes" id="UP000230779">
    <property type="component" value="Unassembled WGS sequence"/>
</dbReference>
<sequence>IKLIMLGCDTEFFQSKQNALEILNGLLVFKKDISVVTKSFLSPDYIRQLKGVDEKLRQNNNSLFFSMSLPCFDSAEEWEPKAPAPEKRVETLASVHEAGVRTLVAIRPLLPTISEEELNRIIDSTKRHASCYYSGPLYLKDLNSPLLTQEQVSNLNVERMQPHWMPDKNVFYRIEKEGQMELLKKLIEDKGKLLFEGAADAIKHINEYEKY</sequence>
<evidence type="ECO:0000313" key="4">
    <source>
        <dbReference type="EMBL" id="PIY95652.1"/>
    </source>
</evidence>
<dbReference type="PANTHER" id="PTHR43432">
    <property type="entry name" value="SLR0285 PROTEIN"/>
    <property type="match status" value="1"/>
</dbReference>
<evidence type="ECO:0000313" key="5">
    <source>
        <dbReference type="Proteomes" id="UP000230779"/>
    </source>
</evidence>
<name>A0A2M7RGF3_9BACT</name>
<dbReference type="GO" id="GO:0051536">
    <property type="term" value="F:iron-sulfur cluster binding"/>
    <property type="evidence" value="ECO:0007669"/>
    <property type="project" value="UniProtKB-KW"/>
</dbReference>
<organism evidence="4 5">
    <name type="scientific">Candidatus Kerfeldbacteria bacterium CG_4_10_14_0_8_um_filter_42_10</name>
    <dbReference type="NCBI Taxonomy" id="2014248"/>
    <lineage>
        <taxon>Bacteria</taxon>
        <taxon>Candidatus Kerfeldiibacteriota</taxon>
    </lineage>
</organism>
<proteinExistence type="predicted"/>
<evidence type="ECO:0000256" key="3">
    <source>
        <dbReference type="ARBA" id="ARBA00023014"/>
    </source>
</evidence>